<evidence type="ECO:0000313" key="2">
    <source>
        <dbReference type="EMBL" id="MET3618109.1"/>
    </source>
</evidence>
<gene>
    <name evidence="2" type="ORF">ABID14_001744</name>
</gene>
<comment type="caution">
    <text evidence="2">The sequence shown here is derived from an EMBL/GenBank/DDBJ whole genome shotgun (WGS) entry which is preliminary data.</text>
</comment>
<dbReference type="PANTHER" id="PTHR41248">
    <property type="entry name" value="NORD PROTEIN"/>
    <property type="match status" value="1"/>
</dbReference>
<name>A0ABV2JEA0_9FIRM</name>
<reference evidence="2 3" key="1">
    <citation type="submission" date="2024-06" db="EMBL/GenBank/DDBJ databases">
        <title>Genomic Encyclopedia of Type Strains, Phase IV (KMG-IV): sequencing the most valuable type-strain genomes for metagenomic binning, comparative biology and taxonomic classification.</title>
        <authorList>
            <person name="Goeker M."/>
        </authorList>
    </citation>
    <scope>NUCLEOTIDE SEQUENCE [LARGE SCALE GENOMIC DNA]</scope>
    <source>
        <strain evidence="2 3">DSM 21460</strain>
    </source>
</reference>
<accession>A0ABV2JEA0</accession>
<sequence>MSDKNRLNNIFWTISKNYEIDITKFEFSPKDFYEAAILGFASQFYDLELINNFIKKFFSRLNNKKELIKIAKLTIENVYYEKIIEDRPGVLDFRKIHQNKEISKTNRRNLILSDELKIGFIRQKHGQYPKIQATLEKMLQEILEFHSDNTLDYIDFIAHMAKKYFHINKKIDLNFKTEYEEFKEQNKKNKKVKKQNKSKFIDAQFLEKYSIESAEFTFYLDGNEDIRVKEDAFAEKPVSEENLYKKVTKKYGSENIPRYISDKIANEISTGIHQDIKLFFPSGKFKTDNSFDEAKLQDNYNDNLTFYNENSLLYKRATRELTSVIKNSLLKDSTTEITKSTSGDVIPKEIWRMKKLNDGNIFKRIKRNDSPDIFVDILLDSSASQHERKEIIATETFIIAEALTNLNIKTRIYSFNNYYNYLVLKKFRDYGDPKYKNKEIFKFSPSGSNRDGLAIKFMRHLLKKELDARRFLIVLSDGFPFDEINVGLIGKSTIPGNDYKDDDAIIDSAKEIMLMKLRNINTFGVFTGEEKEISTIKKIYGNDFAYIDNISRFHKTIGTFLKIFANKIE</sequence>
<keyword evidence="3" id="KW-1185">Reference proteome</keyword>
<dbReference type="Proteomes" id="UP001549162">
    <property type="component" value="Unassembled WGS sequence"/>
</dbReference>
<dbReference type="InterPro" id="IPR051928">
    <property type="entry name" value="NorD/CobT"/>
</dbReference>
<dbReference type="InterPro" id="IPR036465">
    <property type="entry name" value="vWFA_dom_sf"/>
</dbReference>
<evidence type="ECO:0000313" key="3">
    <source>
        <dbReference type="Proteomes" id="UP001549162"/>
    </source>
</evidence>
<dbReference type="SUPFAM" id="SSF53300">
    <property type="entry name" value="vWA-like"/>
    <property type="match status" value="1"/>
</dbReference>
<dbReference type="PANTHER" id="PTHR41248:SF1">
    <property type="entry name" value="NORD PROTEIN"/>
    <property type="match status" value="1"/>
</dbReference>
<dbReference type="InterPro" id="IPR002035">
    <property type="entry name" value="VWF_A"/>
</dbReference>
<protein>
    <recommendedName>
        <fullName evidence="1">VWFA domain-containing protein</fullName>
    </recommendedName>
</protein>
<proteinExistence type="predicted"/>
<evidence type="ECO:0000259" key="1">
    <source>
        <dbReference type="SMART" id="SM00327"/>
    </source>
</evidence>
<organism evidence="2 3">
    <name type="scientific">Peptoniphilus olsenii</name>
    <dbReference type="NCBI Taxonomy" id="411570"/>
    <lineage>
        <taxon>Bacteria</taxon>
        <taxon>Bacillati</taxon>
        <taxon>Bacillota</taxon>
        <taxon>Tissierellia</taxon>
        <taxon>Tissierellales</taxon>
        <taxon>Peptoniphilaceae</taxon>
        <taxon>Peptoniphilus</taxon>
    </lineage>
</organism>
<feature type="domain" description="VWFA" evidence="1">
    <location>
        <begin position="374"/>
        <end position="568"/>
    </location>
</feature>
<dbReference type="EMBL" id="JBEPMA010000015">
    <property type="protein sequence ID" value="MET3618109.1"/>
    <property type="molecule type" value="Genomic_DNA"/>
</dbReference>
<dbReference type="SMART" id="SM00327">
    <property type="entry name" value="VWA"/>
    <property type="match status" value="1"/>
</dbReference>
<dbReference type="Gene3D" id="3.40.50.410">
    <property type="entry name" value="von Willebrand factor, type A domain"/>
    <property type="match status" value="1"/>
</dbReference>